<proteinExistence type="predicted"/>
<organism evidence="1 2">
    <name type="scientific">Basidiobolus ranarum</name>
    <dbReference type="NCBI Taxonomy" id="34480"/>
    <lineage>
        <taxon>Eukaryota</taxon>
        <taxon>Fungi</taxon>
        <taxon>Fungi incertae sedis</taxon>
        <taxon>Zoopagomycota</taxon>
        <taxon>Entomophthoromycotina</taxon>
        <taxon>Basidiobolomycetes</taxon>
        <taxon>Basidiobolales</taxon>
        <taxon>Basidiobolaceae</taxon>
        <taxon>Basidiobolus</taxon>
    </lineage>
</organism>
<evidence type="ECO:0000313" key="2">
    <source>
        <dbReference type="Proteomes" id="UP001479436"/>
    </source>
</evidence>
<gene>
    <name evidence="1" type="ORF">K7432_000680</name>
</gene>
<name>A0ABR2WAX0_9FUNG</name>
<comment type="caution">
    <text evidence="1">The sequence shown here is derived from an EMBL/GenBank/DDBJ whole genome shotgun (WGS) entry which is preliminary data.</text>
</comment>
<dbReference type="InterPro" id="IPR025563">
    <property type="entry name" value="DUF4286"/>
</dbReference>
<accession>A0ABR2WAX0</accession>
<protein>
    <submittedName>
        <fullName evidence="1">Uncharacterized protein</fullName>
    </submittedName>
</protein>
<dbReference type="EMBL" id="JASJQH010006888">
    <property type="protein sequence ID" value="KAK9728927.1"/>
    <property type="molecule type" value="Genomic_DNA"/>
</dbReference>
<dbReference type="Proteomes" id="UP001479436">
    <property type="component" value="Unassembled WGS sequence"/>
</dbReference>
<reference evidence="1 2" key="1">
    <citation type="submission" date="2023-04" db="EMBL/GenBank/DDBJ databases">
        <title>Genome of Basidiobolus ranarum AG-B5.</title>
        <authorList>
            <person name="Stajich J.E."/>
            <person name="Carter-House D."/>
            <person name="Gryganskyi A."/>
        </authorList>
    </citation>
    <scope>NUCLEOTIDE SEQUENCE [LARGE SCALE GENOMIC DNA]</scope>
    <source>
        <strain evidence="1 2">AG-B5</strain>
    </source>
</reference>
<dbReference type="Pfam" id="PF14114">
    <property type="entry name" value="DUF4286"/>
    <property type="match status" value="1"/>
</dbReference>
<sequence>MSSHPTDTLIYEVNLSVPKDRGDEYLEWLRVFARKTCDSVNGFLSVNVFSQPKPAGLFWLSEEGSNKIYFTIHYTIQSQEHLEAYLENEQPEVAKAEFERFQYLVTSRRVLRVLL</sequence>
<evidence type="ECO:0000313" key="1">
    <source>
        <dbReference type="EMBL" id="KAK9728927.1"/>
    </source>
</evidence>
<keyword evidence="2" id="KW-1185">Reference proteome</keyword>